<evidence type="ECO:0000256" key="2">
    <source>
        <dbReference type="ARBA" id="ARBA00022525"/>
    </source>
</evidence>
<evidence type="ECO:0000313" key="10">
    <source>
        <dbReference type="Xenbase" id="XB-GENE-484882"/>
    </source>
</evidence>
<dbReference type="SUPFAM" id="SSF100895">
    <property type="entry name" value="Kazal-type serine protease inhibitors"/>
    <property type="match status" value="1"/>
</dbReference>
<evidence type="ECO:0000256" key="5">
    <source>
        <dbReference type="ARBA" id="ARBA00023157"/>
    </source>
</evidence>
<dbReference type="PRINTS" id="PR00290">
    <property type="entry name" value="KAZALINHBTR"/>
</dbReference>
<dbReference type="InterPro" id="IPR036058">
    <property type="entry name" value="Kazal_dom_sf"/>
</dbReference>
<keyword evidence="5" id="KW-1015">Disulfide bond</keyword>
<feature type="domain" description="Kazal-like" evidence="7">
    <location>
        <begin position="26"/>
        <end position="80"/>
    </location>
</feature>
<evidence type="ECO:0000256" key="3">
    <source>
        <dbReference type="ARBA" id="ARBA00022690"/>
    </source>
</evidence>
<dbReference type="PANTHER" id="PTHR47729">
    <property type="entry name" value="SERINE PEPTIDASE INHIBITOR, KAZAL TYPE 2, TANDEM DUPLICATE 1-RELATED"/>
    <property type="match status" value="1"/>
</dbReference>
<dbReference type="AGR" id="Xenbase:XB-GENE-484882"/>
<dbReference type="OrthoDB" id="126772at2759"/>
<dbReference type="CTD" id="6691"/>
<dbReference type="CDD" id="cd01327">
    <property type="entry name" value="KAZAL_PSTI"/>
    <property type="match status" value="1"/>
</dbReference>
<comment type="subcellular location">
    <subcellularLocation>
        <location evidence="1">Secreted</location>
    </subcellularLocation>
</comment>
<dbReference type="Proteomes" id="UP000008143">
    <property type="component" value="Chromosome 1"/>
</dbReference>
<dbReference type="FunFam" id="3.30.60.30:FF:000031">
    <property type="entry name" value="Serine protease inhibitor Kazal-type 2"/>
    <property type="match status" value="1"/>
</dbReference>
<keyword evidence="3 9" id="KW-0646">Protease inhibitor</keyword>
<feature type="signal peptide" evidence="6">
    <location>
        <begin position="1"/>
        <end position="26"/>
    </location>
</feature>
<accession>A0A8J0QX42</accession>
<dbReference type="PROSITE" id="PS00282">
    <property type="entry name" value="KAZAL_1"/>
    <property type="match status" value="1"/>
</dbReference>
<evidence type="ECO:0000256" key="6">
    <source>
        <dbReference type="SAM" id="SignalP"/>
    </source>
</evidence>
<dbReference type="RefSeq" id="XP_002940646.1">
    <property type="nucleotide sequence ID" value="XM_002940600.5"/>
</dbReference>
<name>A0A8J0QX42_XENTR</name>
<dbReference type="Pfam" id="PF00050">
    <property type="entry name" value="Kazal_1"/>
    <property type="match status" value="1"/>
</dbReference>
<dbReference type="Xenbase" id="XB-GENE-484882">
    <property type="gene designation" value="spink2"/>
</dbReference>
<gene>
    <name evidence="9 10" type="primary">spink2</name>
</gene>
<evidence type="ECO:0000259" key="7">
    <source>
        <dbReference type="PROSITE" id="PS51465"/>
    </source>
</evidence>
<proteinExistence type="predicted"/>
<evidence type="ECO:0000256" key="4">
    <source>
        <dbReference type="ARBA" id="ARBA00022900"/>
    </source>
</evidence>
<evidence type="ECO:0000313" key="8">
    <source>
        <dbReference type="Proteomes" id="UP000008143"/>
    </source>
</evidence>
<keyword evidence="2" id="KW-0964">Secreted</keyword>
<dbReference type="GeneID" id="100127184"/>
<dbReference type="GO" id="GO:0004867">
    <property type="term" value="F:serine-type endopeptidase inhibitor activity"/>
    <property type="evidence" value="ECO:0007669"/>
    <property type="project" value="UniProtKB-KW"/>
</dbReference>
<dbReference type="InterPro" id="IPR001239">
    <property type="entry name" value="Prot_inh_Kazal-m"/>
</dbReference>
<dbReference type="Gene3D" id="3.30.60.30">
    <property type="match status" value="1"/>
</dbReference>
<reference evidence="9" key="1">
    <citation type="submission" date="2025-08" db="UniProtKB">
        <authorList>
            <consortium name="RefSeq"/>
        </authorList>
    </citation>
    <scope>IDENTIFICATION</scope>
    <source>
        <strain evidence="9">Nigerian</strain>
        <tissue evidence="9">Liver and blood</tissue>
    </source>
</reference>
<feature type="chain" id="PRO_5035279653" evidence="6">
    <location>
        <begin position="27"/>
        <end position="80"/>
    </location>
</feature>
<protein>
    <submittedName>
        <fullName evidence="9">Serine protease inhibitor Kazal-type 2</fullName>
    </submittedName>
</protein>
<evidence type="ECO:0000256" key="1">
    <source>
        <dbReference type="ARBA" id="ARBA00004613"/>
    </source>
</evidence>
<keyword evidence="6" id="KW-0732">Signal</keyword>
<keyword evidence="4 9" id="KW-0722">Serine protease inhibitor</keyword>
<dbReference type="InterPro" id="IPR051597">
    <property type="entry name" value="Bifunctional_prot_inhibitor"/>
</dbReference>
<sequence>MKLPLSSAMIILMVTAAIWSVPKTEAARAARCEQFQLPGCPRDYDPVCGTDGKTYPNECMLCYLTKDSAQKVQVASNGEC</sequence>
<dbReference type="KEGG" id="xtr:100127184"/>
<evidence type="ECO:0000313" key="9">
    <source>
        <dbReference type="RefSeq" id="XP_002940646.1"/>
    </source>
</evidence>
<dbReference type="GO" id="GO:0005576">
    <property type="term" value="C:extracellular region"/>
    <property type="evidence" value="ECO:0007669"/>
    <property type="project" value="UniProtKB-SubCell"/>
</dbReference>
<dbReference type="SMART" id="SM00280">
    <property type="entry name" value="KAZAL"/>
    <property type="match status" value="1"/>
</dbReference>
<dbReference type="PROSITE" id="PS51465">
    <property type="entry name" value="KAZAL_2"/>
    <property type="match status" value="1"/>
</dbReference>
<dbReference type="OMA" id="EPQCNLY"/>
<organism evidence="8 9">
    <name type="scientific">Xenopus tropicalis</name>
    <name type="common">Western clawed frog</name>
    <name type="synonym">Silurana tropicalis</name>
    <dbReference type="NCBI Taxonomy" id="8364"/>
    <lineage>
        <taxon>Eukaryota</taxon>
        <taxon>Metazoa</taxon>
        <taxon>Chordata</taxon>
        <taxon>Craniata</taxon>
        <taxon>Vertebrata</taxon>
        <taxon>Euteleostomi</taxon>
        <taxon>Amphibia</taxon>
        <taxon>Batrachia</taxon>
        <taxon>Anura</taxon>
        <taxon>Pipoidea</taxon>
        <taxon>Pipidae</taxon>
        <taxon>Xenopodinae</taxon>
        <taxon>Xenopus</taxon>
        <taxon>Silurana</taxon>
    </lineage>
</organism>
<keyword evidence="8" id="KW-1185">Reference proteome</keyword>
<dbReference type="AlphaFoldDB" id="A0A8J0QX42"/>
<dbReference type="PANTHER" id="PTHR47729:SF1">
    <property type="entry name" value="OVOMUCOID-LIKE-RELATED"/>
    <property type="match status" value="1"/>
</dbReference>
<dbReference type="InterPro" id="IPR002350">
    <property type="entry name" value="Kazal_dom"/>
</dbReference>